<feature type="transmembrane region" description="Helical" evidence="2">
    <location>
        <begin position="45"/>
        <end position="68"/>
    </location>
</feature>
<feature type="transmembrane region" description="Helical" evidence="2">
    <location>
        <begin position="80"/>
        <end position="105"/>
    </location>
</feature>
<dbReference type="EMBL" id="CAJNOM010000127">
    <property type="protein sequence ID" value="CAF1100683.1"/>
    <property type="molecule type" value="Genomic_DNA"/>
</dbReference>
<accession>A0A814P4L5</accession>
<dbReference type="EMBL" id="CAJNOM010000129">
    <property type="protein sequence ID" value="CAF1104588.1"/>
    <property type="molecule type" value="Genomic_DNA"/>
</dbReference>
<feature type="transmembrane region" description="Helical" evidence="2">
    <location>
        <begin position="12"/>
        <end position="33"/>
    </location>
</feature>
<name>A0A814P4L5_9BILA</name>
<evidence type="ECO:0000313" key="4">
    <source>
        <dbReference type="EMBL" id="CAF1100683.1"/>
    </source>
</evidence>
<proteinExistence type="predicted"/>
<dbReference type="EMBL" id="CAJNOI010000085">
    <property type="protein sequence ID" value="CAF1029644.1"/>
    <property type="molecule type" value="Genomic_DNA"/>
</dbReference>
<keyword evidence="6" id="KW-1185">Reference proteome</keyword>
<dbReference type="Proteomes" id="UP000663832">
    <property type="component" value="Unassembled WGS sequence"/>
</dbReference>
<feature type="compositionally biased region" description="Low complexity" evidence="1">
    <location>
        <begin position="224"/>
        <end position="236"/>
    </location>
</feature>
<evidence type="ECO:0000313" key="6">
    <source>
        <dbReference type="Proteomes" id="UP000663832"/>
    </source>
</evidence>
<gene>
    <name evidence="3" type="ORF">BJG266_LOCUS17457</name>
    <name evidence="4" type="ORF">QVE165_LOCUS20279</name>
    <name evidence="5" type="ORF">QVE165_LOCUS20492</name>
</gene>
<comment type="caution">
    <text evidence="4">The sequence shown here is derived from an EMBL/GenBank/DDBJ whole genome shotgun (WGS) entry which is preliminary data.</text>
</comment>
<reference evidence="4" key="1">
    <citation type="submission" date="2021-02" db="EMBL/GenBank/DDBJ databases">
        <authorList>
            <person name="Nowell W R."/>
        </authorList>
    </citation>
    <scope>NUCLEOTIDE SEQUENCE</scope>
</reference>
<dbReference type="AlphaFoldDB" id="A0A814P4L5"/>
<feature type="transmembrane region" description="Helical" evidence="2">
    <location>
        <begin position="154"/>
        <end position="180"/>
    </location>
</feature>
<feature type="region of interest" description="Disordered" evidence="1">
    <location>
        <begin position="193"/>
        <end position="236"/>
    </location>
</feature>
<dbReference type="Proteomes" id="UP000663877">
    <property type="component" value="Unassembled WGS sequence"/>
</dbReference>
<organism evidence="4 6">
    <name type="scientific">Adineta steineri</name>
    <dbReference type="NCBI Taxonomy" id="433720"/>
    <lineage>
        <taxon>Eukaryota</taxon>
        <taxon>Metazoa</taxon>
        <taxon>Spiralia</taxon>
        <taxon>Gnathifera</taxon>
        <taxon>Rotifera</taxon>
        <taxon>Eurotatoria</taxon>
        <taxon>Bdelloidea</taxon>
        <taxon>Adinetida</taxon>
        <taxon>Adinetidae</taxon>
        <taxon>Adineta</taxon>
    </lineage>
</organism>
<sequence>MAGPTKVAFVQVWPKWLMIIMGIIEVIAVIVFFLTELGNVATNFWVTNVFAGGWCGCIMIIHFLALFITGCCAPGLTTAFITFLITIVALIACTAMVAFDAVFIALPSTCILTPSCADYAASTTMFSYYFQQGFFNIFTNLGPFQNYTQTQAKFLFQLVQLCVGGLCIVLCLVYIIVYLVSRHRAKKVAPAAGGLPNYPAPQPTYPQQQRPSYNPQPTAPPAAPAINRNPNAQRKY</sequence>
<keyword evidence="2" id="KW-0472">Membrane</keyword>
<evidence type="ECO:0000313" key="5">
    <source>
        <dbReference type="EMBL" id="CAF1104588.1"/>
    </source>
</evidence>
<protein>
    <submittedName>
        <fullName evidence="4">Uncharacterized protein</fullName>
    </submittedName>
</protein>
<feature type="compositionally biased region" description="Low complexity" evidence="1">
    <location>
        <begin position="205"/>
        <end position="216"/>
    </location>
</feature>
<keyword evidence="2" id="KW-1133">Transmembrane helix</keyword>
<evidence type="ECO:0000256" key="1">
    <source>
        <dbReference type="SAM" id="MobiDB-lite"/>
    </source>
</evidence>
<evidence type="ECO:0000256" key="2">
    <source>
        <dbReference type="SAM" id="Phobius"/>
    </source>
</evidence>
<dbReference type="OrthoDB" id="10052267at2759"/>
<keyword evidence="2" id="KW-0812">Transmembrane</keyword>
<evidence type="ECO:0000313" key="3">
    <source>
        <dbReference type="EMBL" id="CAF1029644.1"/>
    </source>
</evidence>